<dbReference type="InterPro" id="IPR015943">
    <property type="entry name" value="WD40/YVTN_repeat-like_dom_sf"/>
</dbReference>
<dbReference type="Pfam" id="PF00400">
    <property type="entry name" value="WD40"/>
    <property type="match status" value="5"/>
</dbReference>
<protein>
    <submittedName>
        <fullName evidence="5">DENN domain and WD repeat-containing protein SCD1</fullName>
    </submittedName>
</protein>
<evidence type="ECO:0000256" key="1">
    <source>
        <dbReference type="ARBA" id="ARBA00022574"/>
    </source>
</evidence>
<dbReference type="InterPro" id="IPR019775">
    <property type="entry name" value="WD40_repeat_CS"/>
</dbReference>
<keyword evidence="2" id="KW-0677">Repeat</keyword>
<dbReference type="PANTHER" id="PTHR19848:SF8">
    <property type="entry name" value="F-BOX AND WD REPEAT DOMAIN CONTAINING 7"/>
    <property type="match status" value="1"/>
</dbReference>
<keyword evidence="1 3" id="KW-0853">WD repeat</keyword>
<feature type="region of interest" description="Disordered" evidence="4">
    <location>
        <begin position="62"/>
        <end position="85"/>
    </location>
</feature>
<feature type="repeat" description="WD" evidence="3">
    <location>
        <begin position="228"/>
        <end position="268"/>
    </location>
</feature>
<proteinExistence type="predicted"/>
<dbReference type="InterPro" id="IPR036322">
    <property type="entry name" value="WD40_repeat_dom_sf"/>
</dbReference>
<dbReference type="PANTHER" id="PTHR19848">
    <property type="entry name" value="WD40 REPEAT PROTEIN"/>
    <property type="match status" value="1"/>
</dbReference>
<organism evidence="5">
    <name type="scientific">Sesamum latifolium</name>
    <dbReference type="NCBI Taxonomy" id="2727402"/>
    <lineage>
        <taxon>Eukaryota</taxon>
        <taxon>Viridiplantae</taxon>
        <taxon>Streptophyta</taxon>
        <taxon>Embryophyta</taxon>
        <taxon>Tracheophyta</taxon>
        <taxon>Spermatophyta</taxon>
        <taxon>Magnoliopsida</taxon>
        <taxon>eudicotyledons</taxon>
        <taxon>Gunneridae</taxon>
        <taxon>Pentapetalae</taxon>
        <taxon>asterids</taxon>
        <taxon>lamiids</taxon>
        <taxon>Lamiales</taxon>
        <taxon>Pedaliaceae</taxon>
        <taxon>Sesamum</taxon>
    </lineage>
</organism>
<feature type="repeat" description="WD" evidence="3">
    <location>
        <begin position="311"/>
        <end position="350"/>
    </location>
</feature>
<feature type="repeat" description="WD" evidence="3">
    <location>
        <begin position="273"/>
        <end position="310"/>
    </location>
</feature>
<sequence length="396" mass="43158">MEVGLGLPDSDAWYMIETIAGKNNIGYKHIINLRGFLSHTRQTCIGYWGIYVAKSHSASSYGLPPLSPKDSTNNTQESSEESGVGRSWVHSMFSRNRAVSFSRGGAKDIGSPRKQDVSAIAQKKVQTTIRVLRGHSGAVTALHCVTKREVWDLVGDRDDAGFFISGSTDCTVKIWDPSLRGSELRATLNGHSRTVRAINSDGGKVVSGSDDHFLLVWDKRTTQLLLELKGHDAQVSIVRILSGERVLTASHDGTVKMWDVRTDACVATVGRCSSAILCMEYDDSTGILAAGGRDVVANIWDIRAGKEMHKLVGHSKWIRSIRMVGDTVITGSDDWTARMWSVSQGTCDAVLACHDGPVSCVEYSMADRGIITGSSDGLLRFWEYDDGKNDSSVLLS</sequence>
<reference evidence="5" key="1">
    <citation type="submission" date="2020-06" db="EMBL/GenBank/DDBJ databases">
        <authorList>
            <person name="Li T."/>
            <person name="Hu X."/>
            <person name="Zhang T."/>
            <person name="Song X."/>
            <person name="Zhang H."/>
            <person name="Dai N."/>
            <person name="Sheng W."/>
            <person name="Hou X."/>
            <person name="Wei L."/>
        </authorList>
    </citation>
    <scope>NUCLEOTIDE SEQUENCE</scope>
    <source>
        <strain evidence="5">KEN1</strain>
        <tissue evidence="5">Leaf</tissue>
    </source>
</reference>
<dbReference type="SMART" id="SM00320">
    <property type="entry name" value="WD40"/>
    <property type="match status" value="6"/>
</dbReference>
<dbReference type="AlphaFoldDB" id="A0AAW2UGE2"/>
<dbReference type="FunFam" id="2.130.10.10:FF:000624">
    <property type="entry name" value="DENN domain and WD repeat-containing protein SCD1"/>
    <property type="match status" value="1"/>
</dbReference>
<gene>
    <name evidence="5" type="ORF">Slati_3415700</name>
</gene>
<evidence type="ECO:0000313" key="5">
    <source>
        <dbReference type="EMBL" id="KAL0415838.1"/>
    </source>
</evidence>
<dbReference type="Gene3D" id="2.130.10.10">
    <property type="entry name" value="YVTN repeat-like/Quinoprotein amine dehydrogenase"/>
    <property type="match status" value="2"/>
</dbReference>
<dbReference type="CDD" id="cd00200">
    <property type="entry name" value="WD40"/>
    <property type="match status" value="1"/>
</dbReference>
<feature type="repeat" description="WD" evidence="3">
    <location>
        <begin position="159"/>
        <end position="176"/>
    </location>
</feature>
<accession>A0AAW2UGE2</accession>
<dbReference type="PROSITE" id="PS50082">
    <property type="entry name" value="WD_REPEATS_2"/>
    <property type="match status" value="6"/>
</dbReference>
<evidence type="ECO:0000256" key="3">
    <source>
        <dbReference type="PROSITE-ProRule" id="PRU00221"/>
    </source>
</evidence>
<dbReference type="InterPro" id="IPR001680">
    <property type="entry name" value="WD40_rpt"/>
</dbReference>
<dbReference type="SUPFAM" id="SSF50978">
    <property type="entry name" value="WD40 repeat-like"/>
    <property type="match status" value="1"/>
</dbReference>
<feature type="repeat" description="WD" evidence="3">
    <location>
        <begin position="351"/>
        <end position="392"/>
    </location>
</feature>
<dbReference type="PROSITE" id="PS00678">
    <property type="entry name" value="WD_REPEATS_1"/>
    <property type="match status" value="2"/>
</dbReference>
<reference evidence="5" key="2">
    <citation type="journal article" date="2024" name="Plant">
        <title>Genomic evolution and insights into agronomic trait innovations of Sesamum species.</title>
        <authorList>
            <person name="Miao H."/>
            <person name="Wang L."/>
            <person name="Qu L."/>
            <person name="Liu H."/>
            <person name="Sun Y."/>
            <person name="Le M."/>
            <person name="Wang Q."/>
            <person name="Wei S."/>
            <person name="Zheng Y."/>
            <person name="Lin W."/>
            <person name="Duan Y."/>
            <person name="Cao H."/>
            <person name="Xiong S."/>
            <person name="Wang X."/>
            <person name="Wei L."/>
            <person name="Li C."/>
            <person name="Ma Q."/>
            <person name="Ju M."/>
            <person name="Zhao R."/>
            <person name="Li G."/>
            <person name="Mu C."/>
            <person name="Tian Q."/>
            <person name="Mei H."/>
            <person name="Zhang T."/>
            <person name="Gao T."/>
            <person name="Zhang H."/>
        </authorList>
    </citation>
    <scope>NUCLEOTIDE SEQUENCE</scope>
    <source>
        <strain evidence="5">KEN1</strain>
    </source>
</reference>
<comment type="caution">
    <text evidence="5">The sequence shown here is derived from an EMBL/GenBank/DDBJ whole genome shotgun (WGS) entry which is preliminary data.</text>
</comment>
<dbReference type="PROSITE" id="PS50294">
    <property type="entry name" value="WD_REPEATS_REGION"/>
    <property type="match status" value="2"/>
</dbReference>
<dbReference type="InterPro" id="IPR020472">
    <property type="entry name" value="WD40_PAC1"/>
</dbReference>
<evidence type="ECO:0000256" key="4">
    <source>
        <dbReference type="SAM" id="MobiDB-lite"/>
    </source>
</evidence>
<dbReference type="PRINTS" id="PR00320">
    <property type="entry name" value="GPROTEINBRPT"/>
</dbReference>
<dbReference type="EMBL" id="JACGWN010000012">
    <property type="protein sequence ID" value="KAL0415838.1"/>
    <property type="molecule type" value="Genomic_DNA"/>
</dbReference>
<evidence type="ECO:0000256" key="2">
    <source>
        <dbReference type="ARBA" id="ARBA00022737"/>
    </source>
</evidence>
<name>A0AAW2UGE2_9LAMI</name>
<feature type="repeat" description="WD" evidence="3">
    <location>
        <begin position="188"/>
        <end position="227"/>
    </location>
</feature>